<dbReference type="GO" id="GO:0016567">
    <property type="term" value="P:protein ubiquitination"/>
    <property type="evidence" value="ECO:0007669"/>
    <property type="project" value="TreeGrafter"/>
</dbReference>
<protein>
    <submittedName>
        <fullName evidence="9">Uncharacterized protein</fullName>
    </submittedName>
</protein>
<dbReference type="SMART" id="SM00028">
    <property type="entry name" value="TPR"/>
    <property type="match status" value="8"/>
</dbReference>
<evidence type="ECO:0000256" key="5">
    <source>
        <dbReference type="ARBA" id="ARBA00022803"/>
    </source>
</evidence>
<dbReference type="GO" id="GO:0045842">
    <property type="term" value="P:positive regulation of mitotic metaphase/anaphase transition"/>
    <property type="evidence" value="ECO:0007669"/>
    <property type="project" value="TreeGrafter"/>
</dbReference>
<proteinExistence type="predicted"/>
<dbReference type="GO" id="GO:0005737">
    <property type="term" value="C:cytoplasm"/>
    <property type="evidence" value="ECO:0007669"/>
    <property type="project" value="TreeGrafter"/>
</dbReference>
<dbReference type="InterPro" id="IPR011990">
    <property type="entry name" value="TPR-like_helical_dom_sf"/>
</dbReference>
<keyword evidence="4" id="KW-0833">Ubl conjugation pathway</keyword>
<dbReference type="EMBL" id="SDOX01000009">
    <property type="protein sequence ID" value="TFJ86340.1"/>
    <property type="molecule type" value="Genomic_DNA"/>
</dbReference>
<evidence type="ECO:0000256" key="4">
    <source>
        <dbReference type="ARBA" id="ARBA00022786"/>
    </source>
</evidence>
<evidence type="ECO:0000256" key="1">
    <source>
        <dbReference type="ARBA" id="ARBA00022618"/>
    </source>
</evidence>
<feature type="repeat" description="TPR" evidence="7">
    <location>
        <begin position="695"/>
        <end position="728"/>
    </location>
</feature>
<reference evidence="9 10" key="1">
    <citation type="submission" date="2019-01" db="EMBL/GenBank/DDBJ databases">
        <title>Nuclear Genome Assembly of the Microalgal Biofuel strain Nannochloropsis salina CCMP1776.</title>
        <authorList>
            <person name="Hovde B."/>
        </authorList>
    </citation>
    <scope>NUCLEOTIDE SEQUENCE [LARGE SCALE GENOMIC DNA]</scope>
    <source>
        <strain evidence="9 10">CCMP1776</strain>
    </source>
</reference>
<keyword evidence="5 7" id="KW-0802">TPR repeat</keyword>
<dbReference type="Gene3D" id="1.25.40.10">
    <property type="entry name" value="Tetratricopeptide repeat domain"/>
    <property type="match status" value="2"/>
</dbReference>
<evidence type="ECO:0000313" key="10">
    <source>
        <dbReference type="Proteomes" id="UP000355283"/>
    </source>
</evidence>
<dbReference type="GO" id="GO:0031145">
    <property type="term" value="P:anaphase-promoting complex-dependent catabolic process"/>
    <property type="evidence" value="ECO:0007669"/>
    <property type="project" value="TreeGrafter"/>
</dbReference>
<evidence type="ECO:0000256" key="7">
    <source>
        <dbReference type="PROSITE-ProRule" id="PRU00339"/>
    </source>
</evidence>
<dbReference type="GO" id="GO:0005680">
    <property type="term" value="C:anaphase-promoting complex"/>
    <property type="evidence" value="ECO:0007669"/>
    <property type="project" value="TreeGrafter"/>
</dbReference>
<sequence>MEFNSFPGSPARQTNNGGGGADEAEAEGRFGNTSLTPGFQRMFTSATPASTLAYTTTVTRNHTSETEGAVAMAMKEAAFSSSYPDQSLRARERHKDKISRKLRQLAQDALSKRLPCRACFYADKLVRLTAGRLPEDVVLLGRAHYQARANRKAVHVLEKYGLLAIKDAQRPLTRQEQQALFTAAAGSVPAEIDTAGGGQSIKSSRKDASVSNVHTTARSTLEAYLLAAQCLGASDSQEECLHLLDQILPCWEDEEVDAEGEGHRGERRQEESSCERQSRHLRNVRAAVVAVGRQSVSDVAESSKSGSRGDNPRKKGSWRAETWRQAEMLRDGKGEPSFRSLRPTEQAQAVLTTIAALCFLRAQIFAGQDNRERAVAWCRHALEVDVYCVEALEFLADRKLLSQEEERRLLARELAFDPGSEEEGEEDAAGTEQVVGDNWLRLMYATRLLCFSDGVLSAEEQHQTIHRAFAGLEALGFGRDAATLTAQAALAYYYQHDLAGAHRLCQQIRTQDPFFDKCLPLYLASLAELRLKTELYYAAHRLVDTQPRSAVAWFGVGCYYVCIHKNETAQRYFHKAAKLDHTFVPAWIGFGNAFAAQDESDQAMAAYRTAARLFPSAHLPLLYTGMEYLRTNNLSLALHFVREAHRLNPMDALVHNEWGVILYRRGHFREAAARFEKVLGLASASNKACTLVRWEATMVNLAHCCRKTGRFREAIAWYERALGLCPQKSGTYVALAFTHHLCGDLDRSIEYYHRGLGLKSDDAFASAMLAQALQDAVLGVETEEGLEGDRLGDWSPARASLIMSVPLPSPLATSVAKGTERVGRRSSVGSEIFNAMDEDLGMEEDSVDLSE</sequence>
<name>A0A4D9D4H1_9STRA</name>
<keyword evidence="2" id="KW-0677">Repeat</keyword>
<keyword evidence="1" id="KW-0132">Cell division</keyword>
<evidence type="ECO:0000313" key="9">
    <source>
        <dbReference type="EMBL" id="TFJ86340.1"/>
    </source>
</evidence>
<organism evidence="9 10">
    <name type="scientific">Nannochloropsis salina CCMP1776</name>
    <dbReference type="NCBI Taxonomy" id="1027361"/>
    <lineage>
        <taxon>Eukaryota</taxon>
        <taxon>Sar</taxon>
        <taxon>Stramenopiles</taxon>
        <taxon>Ochrophyta</taxon>
        <taxon>Eustigmatophyceae</taxon>
        <taxon>Eustigmatales</taxon>
        <taxon>Monodopsidaceae</taxon>
        <taxon>Microchloropsis</taxon>
        <taxon>Microchloropsis salina</taxon>
    </lineage>
</organism>
<dbReference type="AlphaFoldDB" id="A0A4D9D4H1"/>
<feature type="region of interest" description="Disordered" evidence="8">
    <location>
        <begin position="259"/>
        <end position="279"/>
    </location>
</feature>
<evidence type="ECO:0000256" key="2">
    <source>
        <dbReference type="ARBA" id="ARBA00022737"/>
    </source>
</evidence>
<feature type="compositionally biased region" description="Polar residues" evidence="8">
    <location>
        <begin position="297"/>
        <end position="308"/>
    </location>
</feature>
<accession>A0A4D9D4H1</accession>
<gene>
    <name evidence="9" type="ORF">NSK_002548</name>
</gene>
<evidence type="ECO:0000256" key="8">
    <source>
        <dbReference type="SAM" id="MobiDB-lite"/>
    </source>
</evidence>
<feature type="compositionally biased region" description="Polar residues" evidence="8">
    <location>
        <begin position="31"/>
        <end position="40"/>
    </location>
</feature>
<dbReference type="PANTHER" id="PTHR12558:SF9">
    <property type="entry name" value="CELL DIVISION CYCLE PROTEIN 16 HOMOLOG"/>
    <property type="match status" value="1"/>
</dbReference>
<feature type="compositionally biased region" description="Basic and acidic residues" evidence="8">
    <location>
        <begin position="260"/>
        <end position="278"/>
    </location>
</feature>
<evidence type="ECO:0000256" key="6">
    <source>
        <dbReference type="ARBA" id="ARBA00023306"/>
    </source>
</evidence>
<dbReference type="PROSITE" id="PS50005">
    <property type="entry name" value="TPR"/>
    <property type="match status" value="2"/>
</dbReference>
<keyword evidence="10" id="KW-1185">Reference proteome</keyword>
<feature type="region of interest" description="Disordered" evidence="8">
    <location>
        <begin position="1"/>
        <end position="40"/>
    </location>
</feature>
<dbReference type="Pfam" id="PF13176">
    <property type="entry name" value="TPR_7"/>
    <property type="match status" value="1"/>
</dbReference>
<evidence type="ECO:0000256" key="3">
    <source>
        <dbReference type="ARBA" id="ARBA00022776"/>
    </source>
</evidence>
<dbReference type="InterPro" id="IPR019734">
    <property type="entry name" value="TPR_rpt"/>
</dbReference>
<dbReference type="Proteomes" id="UP000355283">
    <property type="component" value="Unassembled WGS sequence"/>
</dbReference>
<dbReference type="GO" id="GO:0051301">
    <property type="term" value="P:cell division"/>
    <property type="evidence" value="ECO:0007669"/>
    <property type="project" value="UniProtKB-KW"/>
</dbReference>
<dbReference type="OrthoDB" id="10006270at2759"/>
<keyword evidence="6" id="KW-0131">Cell cycle</keyword>
<keyword evidence="3" id="KW-0498">Mitosis</keyword>
<dbReference type="PANTHER" id="PTHR12558">
    <property type="entry name" value="CELL DIVISION CYCLE 16,23,27"/>
    <property type="match status" value="1"/>
</dbReference>
<comment type="caution">
    <text evidence="9">The sequence shown here is derived from an EMBL/GenBank/DDBJ whole genome shotgun (WGS) entry which is preliminary data.</text>
</comment>
<dbReference type="SUPFAM" id="SSF48452">
    <property type="entry name" value="TPR-like"/>
    <property type="match status" value="2"/>
</dbReference>
<feature type="region of interest" description="Disordered" evidence="8">
    <location>
        <begin position="297"/>
        <end position="320"/>
    </location>
</feature>
<feature type="repeat" description="TPR" evidence="7">
    <location>
        <begin position="584"/>
        <end position="617"/>
    </location>
</feature>